<organism evidence="1">
    <name type="scientific">uncultured Campylobacterales bacterium</name>
    <dbReference type="NCBI Taxonomy" id="352960"/>
    <lineage>
        <taxon>Bacteria</taxon>
        <taxon>Pseudomonadati</taxon>
        <taxon>Campylobacterota</taxon>
        <taxon>Epsilonproteobacteria</taxon>
        <taxon>Campylobacterales</taxon>
        <taxon>environmental samples</taxon>
    </lineage>
</organism>
<dbReference type="EMBL" id="CACVAW010000003">
    <property type="protein sequence ID" value="CAA6800615.1"/>
    <property type="molecule type" value="Genomic_DNA"/>
</dbReference>
<gene>
    <name evidence="1" type="ORF">HELGO_WM29602</name>
</gene>
<reference evidence="1" key="1">
    <citation type="submission" date="2020-01" db="EMBL/GenBank/DDBJ databases">
        <authorList>
            <person name="Meier V. D."/>
            <person name="Meier V D."/>
        </authorList>
    </citation>
    <scope>NUCLEOTIDE SEQUENCE</scope>
    <source>
        <strain evidence="1">HLG_WM_MAG_12</strain>
    </source>
</reference>
<protein>
    <submittedName>
        <fullName evidence="1">Uncharacterized protein</fullName>
    </submittedName>
</protein>
<dbReference type="Gene3D" id="3.30.1460.10">
    <property type="match status" value="1"/>
</dbReference>
<name>A0A6S6S537_9BACT</name>
<dbReference type="SUPFAM" id="SSF69635">
    <property type="entry name" value="Type III secretory system chaperone-like"/>
    <property type="match status" value="1"/>
</dbReference>
<accession>A0A6S6S537</accession>
<sequence length="449" mass="53198">MTKITQLLKSFFMKSQKSDIPNDINLAFGQQTHNVKTSSQKDAWDESVKLFEKAEYLKGYENIFEYVKWYEKDGSYKNITLNQSENKIDFKISQGSVLIIGTADKDKLIADVDMAKLDSINSALLRKVLEKNVKYVYSKFYLNENNHLGMKLRLDNSKMTANKIWHGIKELATNADKEDDLLMNDFKIKRSSTDHIKQLSKEIKDTKIKYLKSWIDENTKLVESLNHHDYSSLIGYSWLELLFRIDYIIAPQGKMEDEIYQILDEYYNDREQKSMEEHNSVFSKKFNELKEKDNEFLSESLFAKKITFLNISKEEKSTIQEFLEKDITATKWYEENSHKDLAIKIYDYKIFFCLYKFEMPIYMLKLMHLYVQVRHHQMFKDLGSKKIFVKDDKLKSSSIKKEIDKISKEYKKIKESDDEEFKHSAFKNSLEFGSQYEFCSSFVKSLIDL</sequence>
<dbReference type="AlphaFoldDB" id="A0A6S6S537"/>
<evidence type="ECO:0000313" key="1">
    <source>
        <dbReference type="EMBL" id="CAA6800615.1"/>
    </source>
</evidence>
<proteinExistence type="predicted"/>